<dbReference type="SUPFAM" id="SSF57701">
    <property type="entry name" value="Zn2/Cys6 DNA-binding domain"/>
    <property type="match status" value="1"/>
</dbReference>
<name>A0A8H4LBB4_9HYPO</name>
<dbReference type="CDD" id="cd12148">
    <property type="entry name" value="fungal_TF_MHR"/>
    <property type="match status" value="1"/>
</dbReference>
<dbReference type="PANTHER" id="PTHR31001">
    <property type="entry name" value="UNCHARACTERIZED TRANSCRIPTIONAL REGULATORY PROTEIN"/>
    <property type="match status" value="1"/>
</dbReference>
<comment type="caution">
    <text evidence="5">The sequence shown here is derived from an EMBL/GenBank/DDBJ whole genome shotgun (WGS) entry which is preliminary data.</text>
</comment>
<evidence type="ECO:0000256" key="2">
    <source>
        <dbReference type="ARBA" id="ARBA00023242"/>
    </source>
</evidence>
<evidence type="ECO:0000259" key="4">
    <source>
        <dbReference type="PROSITE" id="PS50048"/>
    </source>
</evidence>
<dbReference type="PANTHER" id="PTHR31001:SF76">
    <property type="entry name" value="ZN(2)-C6 FUNGAL-TYPE DOMAIN-CONTAINING PROTEIN"/>
    <property type="match status" value="1"/>
</dbReference>
<feature type="domain" description="Zn(2)-C6 fungal-type" evidence="4">
    <location>
        <begin position="13"/>
        <end position="44"/>
    </location>
</feature>
<dbReference type="PROSITE" id="PS50048">
    <property type="entry name" value="ZN2_CY6_FUNGAL_2"/>
    <property type="match status" value="1"/>
</dbReference>
<protein>
    <recommendedName>
        <fullName evidence="4">Zn(2)-C6 fungal-type domain-containing protein</fullName>
    </recommendedName>
</protein>
<dbReference type="InterPro" id="IPR001138">
    <property type="entry name" value="Zn2Cys6_DnaBD"/>
</dbReference>
<sequence length="677" mass="76524">MPAERRSQRIVLSCMDCTRRKTRCSKTIPCTSCIDRGQAQTCRREPVAVVKKVSRRLDRRASKNRHNQTAQLVGGAGDFGSIQDASNRGQRLQSGDDRATYLSEADQPAQNAENSPSLPNIETVATLEFLTHGRRNILSRPSPSYAAPDEPSLASSDSPVQQCLGPTWDTMISFKEAQNLLNYHREMMHNVIHMPTLLEELESNWSRAICDETSIALYYAVLSTTLHHADESDITGLGISITAGAESARVLYDKSVSCLFKANFMAKHTVYSLQTICILMQVAHNIDQSDFTCVLISAAIRISQCLNIHRLGPDQPASFYHGQPEERVVRILIEREVKKRIWWFLVRQDWLQIPFQSTYLIHATQFNTPFPLNCHEDPALMIRDSEMVSQPDDTYTQSSYTHTLSKVAVIIWKQQDRTCSEGHPKDQPDGLRRIYEQVLWADRELNRIYADMPPFLKPGSQHPTPGTSCPSYVEHLASISMLSMAHKYLSIHRHFILQSFKDKHFAYTRFTCIAIAKKCVLDFQTWPDDAFHHTCQNMWTVSSHLVACCITLILATLFKGDNEIIHDSTELRQVAELGRELLGRLESLSSIARRGGILLDILLRLGDQTSSAELDLSNVIRQVSSADENQESRSLLETDQFILQMGSSAWDEIFETMEFDVTNLLGVVGMTDLVPFS</sequence>
<dbReference type="GO" id="GO:0005634">
    <property type="term" value="C:nucleus"/>
    <property type="evidence" value="ECO:0007669"/>
    <property type="project" value="UniProtKB-SubCell"/>
</dbReference>
<gene>
    <name evidence="5" type="ORF">FALBO_7492</name>
</gene>
<feature type="region of interest" description="Disordered" evidence="3">
    <location>
        <begin position="140"/>
        <end position="160"/>
    </location>
</feature>
<evidence type="ECO:0000256" key="1">
    <source>
        <dbReference type="ARBA" id="ARBA00004123"/>
    </source>
</evidence>
<proteinExistence type="predicted"/>
<dbReference type="Proteomes" id="UP000554235">
    <property type="component" value="Unassembled WGS sequence"/>
</dbReference>
<keyword evidence="6" id="KW-1185">Reference proteome</keyword>
<feature type="compositionally biased region" description="Polar residues" evidence="3">
    <location>
        <begin position="83"/>
        <end position="93"/>
    </location>
</feature>
<dbReference type="OrthoDB" id="410267at2759"/>
<organism evidence="5 6">
    <name type="scientific">Fusarium albosuccineum</name>
    <dbReference type="NCBI Taxonomy" id="1237068"/>
    <lineage>
        <taxon>Eukaryota</taxon>
        <taxon>Fungi</taxon>
        <taxon>Dikarya</taxon>
        <taxon>Ascomycota</taxon>
        <taxon>Pezizomycotina</taxon>
        <taxon>Sordariomycetes</taxon>
        <taxon>Hypocreomycetidae</taxon>
        <taxon>Hypocreales</taxon>
        <taxon>Nectriaceae</taxon>
        <taxon>Fusarium</taxon>
        <taxon>Fusarium decemcellulare species complex</taxon>
    </lineage>
</organism>
<comment type="subcellular location">
    <subcellularLocation>
        <location evidence="1">Nucleus</location>
    </subcellularLocation>
</comment>
<dbReference type="AlphaFoldDB" id="A0A8H4LBB4"/>
<dbReference type="GO" id="GO:0000981">
    <property type="term" value="F:DNA-binding transcription factor activity, RNA polymerase II-specific"/>
    <property type="evidence" value="ECO:0007669"/>
    <property type="project" value="InterPro"/>
</dbReference>
<keyword evidence="2" id="KW-0539">Nucleus</keyword>
<feature type="region of interest" description="Disordered" evidence="3">
    <location>
        <begin position="58"/>
        <end position="96"/>
    </location>
</feature>
<dbReference type="CDD" id="cd00067">
    <property type="entry name" value="GAL4"/>
    <property type="match status" value="1"/>
</dbReference>
<reference evidence="5 6" key="1">
    <citation type="submission" date="2020-01" db="EMBL/GenBank/DDBJ databases">
        <title>Identification and distribution of gene clusters putatively required for synthesis of sphingolipid metabolism inhibitors in phylogenetically diverse species of the filamentous fungus Fusarium.</title>
        <authorList>
            <person name="Kim H.-S."/>
            <person name="Busman M."/>
            <person name="Brown D.W."/>
            <person name="Divon H."/>
            <person name="Uhlig S."/>
            <person name="Proctor R.H."/>
        </authorList>
    </citation>
    <scope>NUCLEOTIDE SEQUENCE [LARGE SCALE GENOMIC DNA]</scope>
    <source>
        <strain evidence="5 6">NRRL 20459</strain>
    </source>
</reference>
<evidence type="ECO:0000313" key="6">
    <source>
        <dbReference type="Proteomes" id="UP000554235"/>
    </source>
</evidence>
<evidence type="ECO:0000256" key="3">
    <source>
        <dbReference type="SAM" id="MobiDB-lite"/>
    </source>
</evidence>
<dbReference type="PROSITE" id="PS00463">
    <property type="entry name" value="ZN2_CY6_FUNGAL_1"/>
    <property type="match status" value="1"/>
</dbReference>
<evidence type="ECO:0000313" key="5">
    <source>
        <dbReference type="EMBL" id="KAF4465666.1"/>
    </source>
</evidence>
<dbReference type="InterPro" id="IPR036864">
    <property type="entry name" value="Zn2-C6_fun-type_DNA-bd_sf"/>
</dbReference>
<dbReference type="EMBL" id="JAADYS010001002">
    <property type="protein sequence ID" value="KAF4465666.1"/>
    <property type="molecule type" value="Genomic_DNA"/>
</dbReference>
<accession>A0A8H4LBB4</accession>
<dbReference type="InterPro" id="IPR050613">
    <property type="entry name" value="Sec_Metabolite_Reg"/>
</dbReference>
<dbReference type="GO" id="GO:0008270">
    <property type="term" value="F:zinc ion binding"/>
    <property type="evidence" value="ECO:0007669"/>
    <property type="project" value="InterPro"/>
</dbReference>